<feature type="compositionally biased region" description="Low complexity" evidence="1">
    <location>
        <begin position="407"/>
        <end position="423"/>
    </location>
</feature>
<dbReference type="RefSeq" id="WP_378112264.1">
    <property type="nucleotide sequence ID" value="NZ_JBHSNC010000039.1"/>
</dbReference>
<proteinExistence type="predicted"/>
<feature type="region of interest" description="Disordered" evidence="1">
    <location>
        <begin position="318"/>
        <end position="349"/>
    </location>
</feature>
<reference evidence="5" key="1">
    <citation type="journal article" date="2019" name="Int. J. Syst. Evol. Microbiol.">
        <title>The Global Catalogue of Microorganisms (GCM) 10K type strain sequencing project: providing services to taxonomists for standard genome sequencing and annotation.</title>
        <authorList>
            <consortium name="The Broad Institute Genomics Platform"/>
            <consortium name="The Broad Institute Genome Sequencing Center for Infectious Disease"/>
            <person name="Wu L."/>
            <person name="Ma J."/>
        </authorList>
    </citation>
    <scope>NUCLEOTIDE SEQUENCE [LARGE SCALE GENOMIC DNA]</scope>
    <source>
        <strain evidence="5">CGMCC 1.18578</strain>
    </source>
</reference>
<dbReference type="PANTHER" id="PTHR38731:SF1">
    <property type="entry name" value="FECR PROTEIN DOMAIN-CONTAINING PROTEIN"/>
    <property type="match status" value="1"/>
</dbReference>
<organism evidence="4 5">
    <name type="scientific">Cohnella yongneupensis</name>
    <dbReference type="NCBI Taxonomy" id="425006"/>
    <lineage>
        <taxon>Bacteria</taxon>
        <taxon>Bacillati</taxon>
        <taxon>Bacillota</taxon>
        <taxon>Bacilli</taxon>
        <taxon>Bacillales</taxon>
        <taxon>Paenibacillaceae</taxon>
        <taxon>Cohnella</taxon>
    </lineage>
</organism>
<evidence type="ECO:0000259" key="3">
    <source>
        <dbReference type="Pfam" id="PF12733"/>
    </source>
</evidence>
<name>A0ABW0R0V9_9BACL</name>
<feature type="compositionally biased region" description="Basic and acidic residues" evidence="1">
    <location>
        <begin position="375"/>
        <end position="406"/>
    </location>
</feature>
<dbReference type="Gene3D" id="2.60.120.1440">
    <property type="match status" value="1"/>
</dbReference>
<dbReference type="PANTHER" id="PTHR38731">
    <property type="entry name" value="LIPL45-RELATED LIPOPROTEIN-RELATED"/>
    <property type="match status" value="1"/>
</dbReference>
<feature type="domain" description="FecR protein" evidence="2">
    <location>
        <begin position="67"/>
        <end position="170"/>
    </location>
</feature>
<dbReference type="Pfam" id="PF12733">
    <property type="entry name" value="Cadherin-like"/>
    <property type="match status" value="2"/>
</dbReference>
<feature type="domain" description="Cadherin-like beta-sandwich-like" evidence="3">
    <location>
        <begin position="427"/>
        <end position="516"/>
    </location>
</feature>
<evidence type="ECO:0000259" key="2">
    <source>
        <dbReference type="Pfam" id="PF04773"/>
    </source>
</evidence>
<dbReference type="Proteomes" id="UP001596108">
    <property type="component" value="Unassembled WGS sequence"/>
</dbReference>
<evidence type="ECO:0000313" key="5">
    <source>
        <dbReference type="Proteomes" id="UP001596108"/>
    </source>
</evidence>
<dbReference type="CDD" id="cd06503">
    <property type="entry name" value="ATP-synt_Fo_b"/>
    <property type="match status" value="1"/>
</dbReference>
<protein>
    <submittedName>
        <fullName evidence="4">Cadherin-like beta sandwich domain-containing protein</fullName>
    </submittedName>
</protein>
<keyword evidence="5" id="KW-1185">Reference proteome</keyword>
<feature type="domain" description="Cadherin-like beta-sandwich-like" evidence="3">
    <location>
        <begin position="541"/>
        <end position="607"/>
    </location>
</feature>
<dbReference type="InterPro" id="IPR006860">
    <property type="entry name" value="FecR"/>
</dbReference>
<dbReference type="EMBL" id="JBHSNC010000039">
    <property type="protein sequence ID" value="MFC5530318.1"/>
    <property type="molecule type" value="Genomic_DNA"/>
</dbReference>
<feature type="region of interest" description="Disordered" evidence="1">
    <location>
        <begin position="375"/>
        <end position="423"/>
    </location>
</feature>
<accession>A0ABW0R0V9</accession>
<gene>
    <name evidence="4" type="ORF">ACFPQ4_12845</name>
</gene>
<dbReference type="InterPro" id="IPR025883">
    <property type="entry name" value="Cadherin-like_domain"/>
</dbReference>
<comment type="caution">
    <text evidence="4">The sequence shown here is derived from an EMBL/GenBank/DDBJ whole genome shotgun (WGS) entry which is preliminary data.</text>
</comment>
<dbReference type="Pfam" id="PF04773">
    <property type="entry name" value="FecR"/>
    <property type="match status" value="1"/>
</dbReference>
<evidence type="ECO:0000256" key="1">
    <source>
        <dbReference type="SAM" id="MobiDB-lite"/>
    </source>
</evidence>
<sequence length="1049" mass="112864">MRKGLVYLLAILLVVVPLLGSLSKEAYAATSRVAVIKELKGTVKVKKSGGSKEFTAFAKMSLNEGDVLAIGTGGSAVLQFANGTSEDDRMTVSSDTTLTFSKLSSKKGTTTKVSMWKGSAWVDVKSITSADDKFTLETPTAVMGVRGTHLLVSVNPDTGATRLMVAAGVVTTTATGENGNAHYVYPTQNALITGAGAGAGEESDITIASTDLETLIKQSDADIIQAILLASADITAENEQYVARYENSGAPEEIGGTEADLARFKSNTENLLGAIAHQALESGLIDEQRLKQIVDAVKAQSGFEVDLSKNAIQLTDAERKQQELQRQKEAEAKKQADERAAKEEDARKKDADMLRLLEDAKKAKRQAALEAEALKKKQAKEEYERQLSESEKARYDAERQQREKEAAAALNGASPTPSSSLSSNANLSNLAVTNGTLPFVSGKTDFTMEVGNYVNSLSVTPTVADSSATVKVNETAVASGSASGAINLTAGTSTDITVEVRAADGTTKRYTLTVYRAGFNVTLYSLSVDSQWVSGFTSGTSPSSNGYTVVVAQEAQSITINAFASDFMNATVTGTGVKTLAAGSNSFDVTVTATDGTRNVYTLKIVRAMLSGIALERLSPDGFWVSMGTSIIAQDHYNLASMMWPLPNEYSKMRFTPLTVPGATIVSINNVPYEGGYIEASLEVGANNYNIKALAADGVTELTYTLNLDLESFQVIPRDVTGWTTITEIDPLTPLQWNYVDVNTFSTQVSGAVNSFTTTLQFKTDRGVTSATLFRKVGNEEEAQPIATWSASGTSQTITGLNPGLNQYALRFYTGSFVSDYYTLNVVKGNEDPNWTALGEVQLVDDDKFAYLGSPSRSGDLSYFAKVDADVSRLQINISGMNYKELYFNGSSVPLKPVYDGGSSYVVNLEPGYNPFDVVVRDVSGQFQKMYKLTILRSDAVPNELKLYSAPYLYEDDPQVGVFVTEGIPNVYVGTVARGKDHIHLAVSNTQESTIAVYYEDNLGAFKSAMVEGGDYRIPIDHDITKVTIVLFNAEGENIYPIYLSYPPQ</sequence>
<evidence type="ECO:0000313" key="4">
    <source>
        <dbReference type="EMBL" id="MFC5530318.1"/>
    </source>
</evidence>